<keyword evidence="2" id="KW-0808">Transferase</keyword>
<protein>
    <recommendedName>
        <fullName evidence="3">Sulfotransferase domain-containing protein</fullName>
    </recommendedName>
</protein>
<dbReference type="Pfam" id="PF00685">
    <property type="entry name" value="Sulfotransfer_1"/>
    <property type="match status" value="1"/>
</dbReference>
<dbReference type="InterPro" id="IPR027417">
    <property type="entry name" value="P-loop_NTPase"/>
</dbReference>
<evidence type="ECO:0000259" key="3">
    <source>
        <dbReference type="Pfam" id="PF00685"/>
    </source>
</evidence>
<name>A0A1V6M1S0_9BACT</name>
<dbReference type="SUPFAM" id="SSF52540">
    <property type="entry name" value="P-loop containing nucleoside triphosphate hydrolases"/>
    <property type="match status" value="1"/>
</dbReference>
<dbReference type="PANTHER" id="PTHR11783">
    <property type="entry name" value="SULFOTRANSFERASE SULT"/>
    <property type="match status" value="1"/>
</dbReference>
<evidence type="ECO:0000256" key="2">
    <source>
        <dbReference type="ARBA" id="ARBA00022679"/>
    </source>
</evidence>
<dbReference type="EMBL" id="MJUW02000043">
    <property type="protein sequence ID" value="OQD46320.1"/>
    <property type="molecule type" value="Genomic_DNA"/>
</dbReference>
<dbReference type="GO" id="GO:0008146">
    <property type="term" value="F:sulfotransferase activity"/>
    <property type="evidence" value="ECO:0007669"/>
    <property type="project" value="InterPro"/>
</dbReference>
<dbReference type="Gene3D" id="3.40.50.300">
    <property type="entry name" value="P-loop containing nucleotide triphosphate hydrolases"/>
    <property type="match status" value="1"/>
</dbReference>
<proteinExistence type="inferred from homology"/>
<dbReference type="AlphaFoldDB" id="A0A1V6M1S0"/>
<reference evidence="4 5" key="1">
    <citation type="journal article" date="2016" name="Genome Announc.">
        <title>Draft Genome Sequence of the Anaerobic Ammonium-Oxidizing Bacterium 'Candidatus Brocadia sp. 40'.</title>
        <authorList>
            <person name="Ali M."/>
            <person name="Haroon M.F."/>
            <person name="Narita Y."/>
            <person name="Zhang L."/>
            <person name="Rangel Shaw D."/>
            <person name="Okabe S."/>
            <person name="Saikaly P.E."/>
        </authorList>
    </citation>
    <scope>NUCLEOTIDE SEQUENCE [LARGE SCALE GENOMIC DNA]</scope>
    <source>
        <strain evidence="4 5">40</strain>
    </source>
</reference>
<comment type="similarity">
    <text evidence="1">Belongs to the sulfotransferase 1 family.</text>
</comment>
<sequence length="238" mass="28257">MPKSGTGYIYNLLNDMFVLSGMCDAREIKRRYKLDSILHEYNCNIRDLTFLKLSIVVLLSYLQRPFVVKTHRRPTLAAKLFLRLGLIKVVYIYRDPRDVLLSDIDHSKERMKHEDTRKLAGPTDFHSAFQNVKRVINTWRLWKQCSGAYLLRYEDLMSNPADEMKKIIAYLNHAISSDHIDTLLKRYDKSSLDKHQKNYLHFNKGIVSRYRQEMQEEHRRIFKEQIGDTLLQMGYPLD</sequence>
<dbReference type="InterPro" id="IPR000863">
    <property type="entry name" value="Sulfotransferase_dom"/>
</dbReference>
<evidence type="ECO:0000256" key="1">
    <source>
        <dbReference type="ARBA" id="ARBA00005771"/>
    </source>
</evidence>
<evidence type="ECO:0000313" key="4">
    <source>
        <dbReference type="EMBL" id="OQD46320.1"/>
    </source>
</evidence>
<dbReference type="Proteomes" id="UP000242219">
    <property type="component" value="Unassembled WGS sequence"/>
</dbReference>
<feature type="domain" description="Sulfotransferase" evidence="3">
    <location>
        <begin position="1"/>
        <end position="230"/>
    </location>
</feature>
<gene>
    <name evidence="4" type="ORF">BIY37_03875</name>
</gene>
<comment type="caution">
    <text evidence="4">The sequence shown here is derived from an EMBL/GenBank/DDBJ whole genome shotgun (WGS) entry which is preliminary data.</text>
</comment>
<evidence type="ECO:0000313" key="5">
    <source>
        <dbReference type="Proteomes" id="UP000242219"/>
    </source>
</evidence>
<organism evidence="4 5">
    <name type="scientific">Candidatus Brocadia sapporoensis</name>
    <dbReference type="NCBI Taxonomy" id="392547"/>
    <lineage>
        <taxon>Bacteria</taxon>
        <taxon>Pseudomonadati</taxon>
        <taxon>Planctomycetota</taxon>
        <taxon>Candidatus Brocadiia</taxon>
        <taxon>Candidatus Brocadiales</taxon>
        <taxon>Candidatus Brocadiaceae</taxon>
        <taxon>Candidatus Brocadia</taxon>
    </lineage>
</organism>
<keyword evidence="5" id="KW-1185">Reference proteome</keyword>
<accession>A0A1V6M1S0</accession>